<evidence type="ECO:0000256" key="2">
    <source>
        <dbReference type="ARBA" id="ARBA00023002"/>
    </source>
</evidence>
<dbReference type="InterPro" id="IPR013785">
    <property type="entry name" value="Aldolase_TIM"/>
</dbReference>
<dbReference type="KEGG" id="dor:Desor_2062"/>
<dbReference type="Proteomes" id="UP000006346">
    <property type="component" value="Chromosome"/>
</dbReference>
<keyword evidence="5" id="KW-1185">Reference proteome</keyword>
<evidence type="ECO:0000256" key="1">
    <source>
        <dbReference type="ARBA" id="ARBA00022630"/>
    </source>
</evidence>
<dbReference type="PANTHER" id="PTHR43656">
    <property type="entry name" value="BINDING OXIDOREDUCTASE, PUTATIVE (AFU_ORTHOLOGUE AFUA_2G08260)-RELATED"/>
    <property type="match status" value="1"/>
</dbReference>
<evidence type="ECO:0000259" key="3">
    <source>
        <dbReference type="Pfam" id="PF00724"/>
    </source>
</evidence>
<reference evidence="4 5" key="2">
    <citation type="journal article" date="2012" name="J. Bacteriol.">
        <title>Complete genome sequences of Desulfosporosinus orientis DSM765T, Desulfosporosinus youngiae DSM17734T, Desulfosporosinus meridiei DSM13257T, and Desulfosporosinus acidiphilus DSM22704T.</title>
        <authorList>
            <person name="Pester M."/>
            <person name="Brambilla E."/>
            <person name="Alazard D."/>
            <person name="Rattei T."/>
            <person name="Weinmaier T."/>
            <person name="Han J."/>
            <person name="Lucas S."/>
            <person name="Lapidus A."/>
            <person name="Cheng J.F."/>
            <person name="Goodwin L."/>
            <person name="Pitluck S."/>
            <person name="Peters L."/>
            <person name="Ovchinnikova G."/>
            <person name="Teshima H."/>
            <person name="Detter J.C."/>
            <person name="Han C.S."/>
            <person name="Tapia R."/>
            <person name="Land M.L."/>
            <person name="Hauser L."/>
            <person name="Kyrpides N.C."/>
            <person name="Ivanova N.N."/>
            <person name="Pagani I."/>
            <person name="Huntmann M."/>
            <person name="Wei C.L."/>
            <person name="Davenport K.W."/>
            <person name="Daligault H."/>
            <person name="Chain P.S."/>
            <person name="Chen A."/>
            <person name="Mavromatis K."/>
            <person name="Markowitz V."/>
            <person name="Szeto E."/>
            <person name="Mikhailova N."/>
            <person name="Pati A."/>
            <person name="Wagner M."/>
            <person name="Woyke T."/>
            <person name="Ollivier B."/>
            <person name="Klenk H.P."/>
            <person name="Spring S."/>
            <person name="Loy A."/>
        </authorList>
    </citation>
    <scope>NUCLEOTIDE SEQUENCE [LARGE SCALE GENOMIC DNA]</scope>
    <source>
        <strain evidence="5">ATCC 19365 / DSM 765 / NCIMB 8382 / VKM B-1628</strain>
    </source>
</reference>
<dbReference type="PATRIC" id="fig|768706.3.peg.2076"/>
<dbReference type="Gene3D" id="3.20.20.70">
    <property type="entry name" value="Aldolase class I"/>
    <property type="match status" value="1"/>
</dbReference>
<dbReference type="GO" id="GO:0010181">
    <property type="term" value="F:FMN binding"/>
    <property type="evidence" value="ECO:0007669"/>
    <property type="project" value="InterPro"/>
</dbReference>
<evidence type="ECO:0000313" key="4">
    <source>
        <dbReference type="EMBL" id="AET67670.1"/>
    </source>
</evidence>
<gene>
    <name evidence="4" type="ordered locus">Desor_2062</name>
</gene>
<dbReference type="STRING" id="768706.Desor_2062"/>
<feature type="domain" description="NADH:flavin oxidoreductase/NADH oxidase N-terminal" evidence="3">
    <location>
        <begin position="313"/>
        <end position="372"/>
    </location>
</feature>
<dbReference type="EMBL" id="CP003108">
    <property type="protein sequence ID" value="AET67670.1"/>
    <property type="molecule type" value="Genomic_DNA"/>
</dbReference>
<name>G7WF59_DESOD</name>
<accession>G7WF59</accession>
<evidence type="ECO:0000313" key="5">
    <source>
        <dbReference type="Proteomes" id="UP000006346"/>
    </source>
</evidence>
<dbReference type="InterPro" id="IPR051799">
    <property type="entry name" value="NADH_flavin_oxidoreductase"/>
</dbReference>
<reference evidence="5" key="1">
    <citation type="submission" date="2011-11" db="EMBL/GenBank/DDBJ databases">
        <title>Complete sequence of Desulfosporosinus orientis DSM 765.</title>
        <authorList>
            <person name="Lucas S."/>
            <person name="Han J."/>
            <person name="Lapidus A."/>
            <person name="Cheng J.-F."/>
            <person name="Goodwin L."/>
            <person name="Pitluck S."/>
            <person name="Peters L."/>
            <person name="Ovchinnikova G."/>
            <person name="Teshima H."/>
            <person name="Detter J.C."/>
            <person name="Han C."/>
            <person name="Tapia R."/>
            <person name="Land M."/>
            <person name="Hauser L."/>
            <person name="Kyrpides N."/>
            <person name="Ivanova N."/>
            <person name="Pagani I."/>
            <person name="Pester M."/>
            <person name="Spring S."/>
            <person name="Ollivier B."/>
            <person name="Rattei T."/>
            <person name="Klenk H.-P."/>
            <person name="Wagner M."/>
            <person name="Loy A."/>
            <person name="Woyke T."/>
        </authorList>
    </citation>
    <scope>NUCLEOTIDE SEQUENCE [LARGE SCALE GENOMIC DNA]</scope>
    <source>
        <strain evidence="5">ATCC 19365 / DSM 765 / NCIMB 8382 / VKM B-1628</strain>
    </source>
</reference>
<keyword evidence="2" id="KW-0560">Oxidoreductase</keyword>
<feature type="domain" description="NADH:flavin oxidoreductase/NADH oxidase N-terminal" evidence="3">
    <location>
        <begin position="3"/>
        <end position="252"/>
    </location>
</feature>
<dbReference type="Pfam" id="PF00724">
    <property type="entry name" value="Oxidored_FMN"/>
    <property type="match status" value="2"/>
</dbReference>
<dbReference type="CDD" id="cd02803">
    <property type="entry name" value="OYE_like_FMN_family"/>
    <property type="match status" value="1"/>
</dbReference>
<dbReference type="RefSeq" id="WP_014184485.1">
    <property type="nucleotide sequence ID" value="NC_016584.1"/>
</dbReference>
<dbReference type="InterPro" id="IPR001155">
    <property type="entry name" value="OxRdtase_FMN_N"/>
</dbReference>
<proteinExistence type="predicted"/>
<protein>
    <submittedName>
        <fullName evidence="4">NADH:flavin oxidoreductase</fullName>
    </submittedName>
</protein>
<dbReference type="eggNOG" id="COG1902">
    <property type="taxonomic scope" value="Bacteria"/>
</dbReference>
<dbReference type="SUPFAM" id="SSF51395">
    <property type="entry name" value="FMN-linked oxidoreductases"/>
    <property type="match status" value="1"/>
</dbReference>
<dbReference type="HOGENOM" id="CLU_012153_2_3_9"/>
<dbReference type="AlphaFoldDB" id="G7WF59"/>
<sequence length="399" mass="45206">MEVFEWARLGSCSLKNRIIRSATFEGMCDSQGRPLPEYQQLYGSLARGGVAGIITGFAYICQEGKAMQPGQAGMDREELIDFYWPVTEEVHQFDCKIFLQLAHTGRQTRRLETGYEVVGASSKPSAYFGGSPRNLSTNEVYSLVKQFGKAAYYAKASGFDGVQVHAAHGYLIHQFLLPSLNQRQDEFGISKKGSLGTKFLELVLQEIRNTCGEDFALLVKISGSDDYFLKFTMEQFAGLISFLDRQKVDGIEISYGTMDYPLNIFRGDIPLKVILKHNPIFKTNQEKTIFRVLRNLLIYPMMRAKLKPFTPCYNLDFARKAKTLTDIPIISVGGFRRGSEIYECLENGLADFVSLCRPFLCEPDFVNKLQEEKTYISQCINCNICAVMCDSKQKTRCYR</sequence>
<organism evidence="4 5">
    <name type="scientific">Desulfosporosinus orientis (strain ATCC 19365 / DSM 765 / NCIMB 8382 / VKM B-1628 / Singapore I)</name>
    <name type="common">Desulfotomaculum orientis</name>
    <dbReference type="NCBI Taxonomy" id="768706"/>
    <lineage>
        <taxon>Bacteria</taxon>
        <taxon>Bacillati</taxon>
        <taxon>Bacillota</taxon>
        <taxon>Clostridia</taxon>
        <taxon>Eubacteriales</taxon>
        <taxon>Desulfitobacteriaceae</taxon>
        <taxon>Desulfosporosinus</taxon>
    </lineage>
</organism>
<dbReference type="GO" id="GO:0016491">
    <property type="term" value="F:oxidoreductase activity"/>
    <property type="evidence" value="ECO:0007669"/>
    <property type="project" value="UniProtKB-KW"/>
</dbReference>
<dbReference type="OrthoDB" id="9772736at2"/>
<keyword evidence="1" id="KW-0285">Flavoprotein</keyword>
<dbReference type="PANTHER" id="PTHR43656:SF2">
    <property type="entry name" value="BINDING OXIDOREDUCTASE, PUTATIVE (AFU_ORTHOLOGUE AFUA_2G08260)-RELATED"/>
    <property type="match status" value="1"/>
</dbReference>